<proteinExistence type="predicted"/>
<organism evidence="1 2">
    <name type="scientific">Edaphobacter modestus</name>
    <dbReference type="NCBI Taxonomy" id="388466"/>
    <lineage>
        <taxon>Bacteria</taxon>
        <taxon>Pseudomonadati</taxon>
        <taxon>Acidobacteriota</taxon>
        <taxon>Terriglobia</taxon>
        <taxon>Terriglobales</taxon>
        <taxon>Acidobacteriaceae</taxon>
        <taxon>Edaphobacter</taxon>
    </lineage>
</organism>
<dbReference type="Proteomes" id="UP000292958">
    <property type="component" value="Unassembled WGS sequence"/>
</dbReference>
<keyword evidence="2" id="KW-1185">Reference proteome</keyword>
<accession>A0A4Q7YWH7</accession>
<name>A0A4Q7YWH7_9BACT</name>
<evidence type="ECO:0000313" key="1">
    <source>
        <dbReference type="EMBL" id="RZU42038.1"/>
    </source>
</evidence>
<comment type="caution">
    <text evidence="1">The sequence shown here is derived from an EMBL/GenBank/DDBJ whole genome shotgun (WGS) entry which is preliminary data.</text>
</comment>
<reference evidence="1 2" key="1">
    <citation type="submission" date="2019-02" db="EMBL/GenBank/DDBJ databases">
        <title>Genomic Encyclopedia of Archaeal and Bacterial Type Strains, Phase II (KMG-II): from individual species to whole genera.</title>
        <authorList>
            <person name="Goeker M."/>
        </authorList>
    </citation>
    <scope>NUCLEOTIDE SEQUENCE [LARGE SCALE GENOMIC DNA]</scope>
    <source>
        <strain evidence="1 2">DSM 18101</strain>
    </source>
</reference>
<protein>
    <submittedName>
        <fullName evidence="1">Uncharacterized protein</fullName>
    </submittedName>
</protein>
<dbReference type="EMBL" id="SHKW01000001">
    <property type="protein sequence ID" value="RZU42038.1"/>
    <property type="molecule type" value="Genomic_DNA"/>
</dbReference>
<evidence type="ECO:0000313" key="2">
    <source>
        <dbReference type="Proteomes" id="UP000292958"/>
    </source>
</evidence>
<sequence length="83" mass="9056">MAATATFTCVCGVQKKVSNHWILAKCTTARLELMPWDHYLALEDDIIVLCGERCATALLSRCLGDWKQADSVSVANEPMLVGA</sequence>
<gene>
    <name evidence="1" type="ORF">BDD14_3582</name>
</gene>
<dbReference type="AlphaFoldDB" id="A0A4Q7YWH7"/>